<sequence length="120" mass="13509">MTSANTFPSTSSFQPASKRLRSQETTSNMSFSQDATSPSNAELVRYLMNQNNDLLLLMKEKDRQIEALNDVIRKLQDEKTFAHDSMDKTNIPSNSNSVIQIGERKVVELIHGIEPTADIH</sequence>
<dbReference type="WBParaSite" id="PSU_v2.g9005.t1">
    <property type="protein sequence ID" value="PSU_v2.g9005.t1"/>
    <property type="gene ID" value="PSU_v2.g9005"/>
</dbReference>
<proteinExistence type="predicted"/>
<dbReference type="AlphaFoldDB" id="A0A914ZB70"/>
<protein>
    <submittedName>
        <fullName evidence="3">Uncharacterized protein</fullName>
    </submittedName>
</protein>
<organism evidence="2 3">
    <name type="scientific">Panagrolaimus superbus</name>
    <dbReference type="NCBI Taxonomy" id="310955"/>
    <lineage>
        <taxon>Eukaryota</taxon>
        <taxon>Metazoa</taxon>
        <taxon>Ecdysozoa</taxon>
        <taxon>Nematoda</taxon>
        <taxon>Chromadorea</taxon>
        <taxon>Rhabditida</taxon>
        <taxon>Tylenchina</taxon>
        <taxon>Panagrolaimomorpha</taxon>
        <taxon>Panagrolaimoidea</taxon>
        <taxon>Panagrolaimidae</taxon>
        <taxon>Panagrolaimus</taxon>
    </lineage>
</organism>
<name>A0A914ZB70_9BILA</name>
<feature type="region of interest" description="Disordered" evidence="1">
    <location>
        <begin position="1"/>
        <end position="38"/>
    </location>
</feature>
<reference evidence="3" key="1">
    <citation type="submission" date="2022-11" db="UniProtKB">
        <authorList>
            <consortium name="WormBaseParasite"/>
        </authorList>
    </citation>
    <scope>IDENTIFICATION</scope>
</reference>
<accession>A0A914ZB70</accession>
<feature type="compositionally biased region" description="Polar residues" evidence="1">
    <location>
        <begin position="23"/>
        <end position="38"/>
    </location>
</feature>
<keyword evidence="2" id="KW-1185">Reference proteome</keyword>
<dbReference type="Proteomes" id="UP000887577">
    <property type="component" value="Unplaced"/>
</dbReference>
<evidence type="ECO:0000313" key="2">
    <source>
        <dbReference type="Proteomes" id="UP000887577"/>
    </source>
</evidence>
<evidence type="ECO:0000256" key="1">
    <source>
        <dbReference type="SAM" id="MobiDB-lite"/>
    </source>
</evidence>
<evidence type="ECO:0000313" key="3">
    <source>
        <dbReference type="WBParaSite" id="PSU_v2.g9005.t1"/>
    </source>
</evidence>
<feature type="compositionally biased region" description="Polar residues" evidence="1">
    <location>
        <begin position="1"/>
        <end position="15"/>
    </location>
</feature>